<dbReference type="RefSeq" id="WP_144260711.1">
    <property type="nucleotide sequence ID" value="NZ_QMDX01000001.1"/>
</dbReference>
<comment type="caution">
    <text evidence="2">The sequence shown here is derived from an EMBL/GenBank/DDBJ whole genome shotgun (WGS) entry which is preliminary data.</text>
</comment>
<dbReference type="InParanoid" id="A0A554NFM9"/>
<evidence type="ECO:0000313" key="2">
    <source>
        <dbReference type="EMBL" id="TSD16207.1"/>
    </source>
</evidence>
<dbReference type="OrthoDB" id="245407at2157"/>
<dbReference type="AlphaFoldDB" id="A0A554NFM9"/>
<feature type="transmembrane region" description="Helical" evidence="1">
    <location>
        <begin position="7"/>
        <end position="25"/>
    </location>
</feature>
<dbReference type="EMBL" id="QMDX01000001">
    <property type="protein sequence ID" value="TSD16207.1"/>
    <property type="molecule type" value="Genomic_DNA"/>
</dbReference>
<keyword evidence="1" id="KW-0472">Membrane</keyword>
<keyword evidence="1" id="KW-1133">Transmembrane helix</keyword>
<reference evidence="2 3" key="1">
    <citation type="submission" date="2018-06" db="EMBL/GenBank/DDBJ databases">
        <title>Natronomonas sp. F16-60 a new haloarchaeon isolated from a solar saltern of Isla Cristina, Huelva, Spain.</title>
        <authorList>
            <person name="Duran-Viseras A."/>
            <person name="Sanchez-Porro C."/>
            <person name="Ventosa A."/>
        </authorList>
    </citation>
    <scope>NUCLEOTIDE SEQUENCE [LARGE SCALE GENOMIC DNA]</scope>
    <source>
        <strain evidence="2 3">F16-60</strain>
    </source>
</reference>
<proteinExistence type="predicted"/>
<evidence type="ECO:0000256" key="1">
    <source>
        <dbReference type="SAM" id="Phobius"/>
    </source>
</evidence>
<gene>
    <name evidence="2" type="ORF">DP107_03370</name>
</gene>
<protein>
    <submittedName>
        <fullName evidence="2">Uncharacterized protein</fullName>
    </submittedName>
</protein>
<keyword evidence="3" id="KW-1185">Reference proteome</keyword>
<organism evidence="2 3">
    <name type="scientific">Haloglomus irregulare</name>
    <dbReference type="NCBI Taxonomy" id="2234134"/>
    <lineage>
        <taxon>Archaea</taxon>
        <taxon>Methanobacteriati</taxon>
        <taxon>Methanobacteriota</taxon>
        <taxon>Stenosarchaea group</taxon>
        <taxon>Halobacteria</taxon>
        <taxon>Halobacteriales</taxon>
        <taxon>Natronomonadaceae</taxon>
        <taxon>Haloglomus</taxon>
    </lineage>
</organism>
<feature type="transmembrane region" description="Helical" evidence="1">
    <location>
        <begin position="57"/>
        <end position="76"/>
    </location>
</feature>
<name>A0A554NFM9_9EURY</name>
<evidence type="ECO:0000313" key="3">
    <source>
        <dbReference type="Proteomes" id="UP000319894"/>
    </source>
</evidence>
<sequence length="78" mass="8436">MVAVHRVLRVSAVMSILAGLLHIAIPGRLLELASQGYERVLAVRFQPQESATARVRLIGVAMLVSGPILLRCAAYVRS</sequence>
<dbReference type="Proteomes" id="UP000319894">
    <property type="component" value="Unassembled WGS sequence"/>
</dbReference>
<accession>A0A554NFM9</accession>
<keyword evidence="1" id="KW-0812">Transmembrane</keyword>